<protein>
    <submittedName>
        <fullName evidence="4">TBP-binding domain-containing protein</fullName>
    </submittedName>
</protein>
<name>A0A183ILS3_9BILA</name>
<reference evidence="2 3" key="2">
    <citation type="submission" date="2018-11" db="EMBL/GenBank/DDBJ databases">
        <authorList>
            <consortium name="Pathogen Informatics"/>
        </authorList>
    </citation>
    <scope>NUCLEOTIDE SEQUENCE [LARGE SCALE GENOMIC DNA]</scope>
</reference>
<dbReference type="WBParaSite" id="SBAD_0000476201-mRNA-1">
    <property type="protein sequence ID" value="SBAD_0000476201-mRNA-1"/>
    <property type="gene ID" value="SBAD_0000476201"/>
</dbReference>
<evidence type="ECO:0000313" key="3">
    <source>
        <dbReference type="Proteomes" id="UP000270296"/>
    </source>
</evidence>
<keyword evidence="3" id="KW-1185">Reference proteome</keyword>
<reference evidence="4" key="1">
    <citation type="submission" date="2016-06" db="UniProtKB">
        <authorList>
            <consortium name="WormBaseParasite"/>
        </authorList>
    </citation>
    <scope>IDENTIFICATION</scope>
</reference>
<evidence type="ECO:0000256" key="1">
    <source>
        <dbReference type="SAM" id="MobiDB-lite"/>
    </source>
</evidence>
<evidence type="ECO:0000313" key="4">
    <source>
        <dbReference type="WBParaSite" id="SBAD_0000476201-mRNA-1"/>
    </source>
</evidence>
<dbReference type="Proteomes" id="UP000270296">
    <property type="component" value="Unassembled WGS sequence"/>
</dbReference>
<accession>A0A183ILS3</accession>
<proteinExistence type="predicted"/>
<feature type="compositionally biased region" description="Basic and acidic residues" evidence="1">
    <location>
        <begin position="12"/>
        <end position="22"/>
    </location>
</feature>
<gene>
    <name evidence="2" type="ORF">SBAD_LOCUS4569</name>
</gene>
<dbReference type="EMBL" id="UZAM01008405">
    <property type="protein sequence ID" value="VDP04796.1"/>
    <property type="molecule type" value="Genomic_DNA"/>
</dbReference>
<dbReference type="AlphaFoldDB" id="A0A183ILS3"/>
<organism evidence="4">
    <name type="scientific">Soboliphyme baturini</name>
    <dbReference type="NCBI Taxonomy" id="241478"/>
    <lineage>
        <taxon>Eukaryota</taxon>
        <taxon>Metazoa</taxon>
        <taxon>Ecdysozoa</taxon>
        <taxon>Nematoda</taxon>
        <taxon>Enoplea</taxon>
        <taxon>Dorylaimia</taxon>
        <taxon>Dioctophymatida</taxon>
        <taxon>Dioctophymatoidea</taxon>
        <taxon>Soboliphymatidae</taxon>
        <taxon>Soboliphyme</taxon>
    </lineage>
</organism>
<evidence type="ECO:0000313" key="2">
    <source>
        <dbReference type="EMBL" id="VDP04796.1"/>
    </source>
</evidence>
<sequence>MASAAYPVASFTKKDNGCDGAMDVDHESHDDFDDDDDDFMTVIRSSMTKLRKVLPGTIFVNQFNGL</sequence>
<feature type="region of interest" description="Disordered" evidence="1">
    <location>
        <begin position="1"/>
        <end position="22"/>
    </location>
</feature>